<dbReference type="OrthoDB" id="256429at2759"/>
<dbReference type="SUPFAM" id="SSF56300">
    <property type="entry name" value="Metallo-dependent phosphatases"/>
    <property type="match status" value="1"/>
</dbReference>
<evidence type="ECO:0000313" key="12">
    <source>
        <dbReference type="Proteomes" id="UP000324800"/>
    </source>
</evidence>
<evidence type="ECO:0000256" key="4">
    <source>
        <dbReference type="ARBA" id="ARBA00022801"/>
    </source>
</evidence>
<dbReference type="Gene3D" id="3.60.21.10">
    <property type="match status" value="1"/>
</dbReference>
<evidence type="ECO:0000256" key="1">
    <source>
        <dbReference type="ARBA" id="ARBA00001936"/>
    </source>
</evidence>
<name>A0A5J4X729_9EUKA</name>
<evidence type="ECO:0000256" key="3">
    <source>
        <dbReference type="ARBA" id="ARBA00022723"/>
    </source>
</evidence>
<comment type="catalytic activity">
    <reaction evidence="8">
        <text>O-phospho-L-threonyl-[protein] + H2O = L-threonyl-[protein] + phosphate</text>
        <dbReference type="Rhea" id="RHEA:47004"/>
        <dbReference type="Rhea" id="RHEA-COMP:11060"/>
        <dbReference type="Rhea" id="RHEA-COMP:11605"/>
        <dbReference type="ChEBI" id="CHEBI:15377"/>
        <dbReference type="ChEBI" id="CHEBI:30013"/>
        <dbReference type="ChEBI" id="CHEBI:43474"/>
        <dbReference type="ChEBI" id="CHEBI:61977"/>
        <dbReference type="EC" id="3.1.3.16"/>
    </reaction>
</comment>
<dbReference type="GO" id="GO:0005634">
    <property type="term" value="C:nucleus"/>
    <property type="evidence" value="ECO:0007669"/>
    <property type="project" value="TreeGrafter"/>
</dbReference>
<reference evidence="11 12" key="1">
    <citation type="submission" date="2019-03" db="EMBL/GenBank/DDBJ databases">
        <title>Single cell metagenomics reveals metabolic interactions within the superorganism composed of flagellate Streblomastix strix and complex community of Bacteroidetes bacteria on its surface.</title>
        <authorList>
            <person name="Treitli S.C."/>
            <person name="Kolisko M."/>
            <person name="Husnik F."/>
            <person name="Keeling P."/>
            <person name="Hampl V."/>
        </authorList>
    </citation>
    <scope>NUCLEOTIDE SEQUENCE [LARGE SCALE GENOMIC DNA]</scope>
    <source>
        <strain evidence="11">ST1C</strain>
    </source>
</reference>
<evidence type="ECO:0000256" key="7">
    <source>
        <dbReference type="ARBA" id="ARBA00047761"/>
    </source>
</evidence>
<proteinExistence type="predicted"/>
<dbReference type="Pfam" id="PF00149">
    <property type="entry name" value="Metallophos"/>
    <property type="match status" value="1"/>
</dbReference>
<evidence type="ECO:0000313" key="11">
    <source>
        <dbReference type="EMBL" id="KAA6402998.1"/>
    </source>
</evidence>
<evidence type="ECO:0000256" key="2">
    <source>
        <dbReference type="ARBA" id="ARBA00013081"/>
    </source>
</evidence>
<dbReference type="InterPro" id="IPR004843">
    <property type="entry name" value="Calcineurin-like_PHP"/>
</dbReference>
<keyword evidence="4" id="KW-0378">Hydrolase</keyword>
<protein>
    <recommendedName>
        <fullName evidence="2">protein-serine/threonine phosphatase</fullName>
        <ecNumber evidence="2">3.1.3.16</ecNumber>
    </recommendedName>
</protein>
<organism evidence="11 12">
    <name type="scientific">Streblomastix strix</name>
    <dbReference type="NCBI Taxonomy" id="222440"/>
    <lineage>
        <taxon>Eukaryota</taxon>
        <taxon>Metamonada</taxon>
        <taxon>Preaxostyla</taxon>
        <taxon>Oxymonadida</taxon>
        <taxon>Streblomastigidae</taxon>
        <taxon>Streblomastix</taxon>
    </lineage>
</organism>
<sequence length="356" mass="40682">MSESGDSLEKIVSFADKIGQPVMLAQLGPVAQKSFISFIDKTDKYYSQVEKRVVELEKQLKNSNIKTESSRYAFTEEKPSDEDERQEDIQRIAQLEKQIRQLKEQNSELRKENRLLIRGQGNFGNIGDTNQKYSVSEHAAVFTESSTVPALGTINNLDGDTTVSIIDGPLTELNFPIVNQLSAILTRFEENRNIHTKPLVQLLYLGDYVDRGEYSVEVITRLFIDKICTRNKVFLLRGNHELSYVNSQVETYGRGCFIMQCKRLFKQRGEDVFWAFNRAFDCLPLAAIVDRELFCVHGGIPRPHLPKPSDIPNPDKPIRQPLTFNPNTPRGGLCQTITSYANLTKKPPHRFYFLFI</sequence>
<dbReference type="InterPro" id="IPR006186">
    <property type="entry name" value="Ser/Thr-sp_prot-phosphatase"/>
</dbReference>
<dbReference type="AlphaFoldDB" id="A0A5J4X729"/>
<comment type="catalytic activity">
    <reaction evidence="7">
        <text>O-phospho-L-seryl-[protein] + H2O = L-seryl-[protein] + phosphate</text>
        <dbReference type="Rhea" id="RHEA:20629"/>
        <dbReference type="Rhea" id="RHEA-COMP:9863"/>
        <dbReference type="Rhea" id="RHEA-COMP:11604"/>
        <dbReference type="ChEBI" id="CHEBI:15377"/>
        <dbReference type="ChEBI" id="CHEBI:29999"/>
        <dbReference type="ChEBI" id="CHEBI:43474"/>
        <dbReference type="ChEBI" id="CHEBI:83421"/>
        <dbReference type="EC" id="3.1.3.16"/>
    </reaction>
</comment>
<accession>A0A5J4X729</accession>
<gene>
    <name evidence="11" type="ORF">EZS28_001475</name>
</gene>
<evidence type="ECO:0000259" key="10">
    <source>
        <dbReference type="SMART" id="SM00156"/>
    </source>
</evidence>
<dbReference type="SMART" id="SM00156">
    <property type="entry name" value="PP2Ac"/>
    <property type="match status" value="1"/>
</dbReference>
<dbReference type="InterPro" id="IPR050341">
    <property type="entry name" value="PP1_catalytic_subunit"/>
</dbReference>
<comment type="cofactor">
    <cofactor evidence="1">
        <name>Mn(2+)</name>
        <dbReference type="ChEBI" id="CHEBI:29035"/>
    </cofactor>
</comment>
<keyword evidence="6" id="KW-0464">Manganese</keyword>
<dbReference type="GO" id="GO:0046872">
    <property type="term" value="F:metal ion binding"/>
    <property type="evidence" value="ECO:0007669"/>
    <property type="project" value="UniProtKB-KW"/>
</dbReference>
<dbReference type="GO" id="GO:0004722">
    <property type="term" value="F:protein serine/threonine phosphatase activity"/>
    <property type="evidence" value="ECO:0007669"/>
    <property type="project" value="UniProtKB-EC"/>
</dbReference>
<keyword evidence="5" id="KW-0904">Protein phosphatase</keyword>
<comment type="caution">
    <text evidence="11">The sequence shown here is derived from an EMBL/GenBank/DDBJ whole genome shotgun (WGS) entry which is preliminary data.</text>
</comment>
<dbReference type="InterPro" id="IPR029052">
    <property type="entry name" value="Metallo-depent_PP-like"/>
</dbReference>
<keyword evidence="3" id="KW-0479">Metal-binding</keyword>
<dbReference type="GO" id="GO:0005737">
    <property type="term" value="C:cytoplasm"/>
    <property type="evidence" value="ECO:0007669"/>
    <property type="project" value="TreeGrafter"/>
</dbReference>
<feature type="coiled-coil region" evidence="9">
    <location>
        <begin position="39"/>
        <end position="119"/>
    </location>
</feature>
<dbReference type="PANTHER" id="PTHR11668">
    <property type="entry name" value="SERINE/THREONINE PROTEIN PHOSPHATASE"/>
    <property type="match status" value="1"/>
</dbReference>
<evidence type="ECO:0000256" key="9">
    <source>
        <dbReference type="SAM" id="Coils"/>
    </source>
</evidence>
<evidence type="ECO:0000256" key="8">
    <source>
        <dbReference type="ARBA" id="ARBA00048336"/>
    </source>
</evidence>
<dbReference type="Proteomes" id="UP000324800">
    <property type="component" value="Unassembled WGS sequence"/>
</dbReference>
<keyword evidence="9" id="KW-0175">Coiled coil</keyword>
<dbReference type="CDD" id="cd00144">
    <property type="entry name" value="MPP_PPP_family"/>
    <property type="match status" value="1"/>
</dbReference>
<dbReference type="EC" id="3.1.3.16" evidence="2"/>
<dbReference type="EMBL" id="SNRW01000153">
    <property type="protein sequence ID" value="KAA6402998.1"/>
    <property type="molecule type" value="Genomic_DNA"/>
</dbReference>
<evidence type="ECO:0000256" key="5">
    <source>
        <dbReference type="ARBA" id="ARBA00022912"/>
    </source>
</evidence>
<feature type="domain" description="Serine/threonine specific protein phosphatases" evidence="10">
    <location>
        <begin position="94"/>
        <end position="355"/>
    </location>
</feature>
<dbReference type="PANTHER" id="PTHR11668:SF300">
    <property type="entry name" value="SERINE_THREONINE-PROTEIN PHOSPHATASE"/>
    <property type="match status" value="1"/>
</dbReference>
<evidence type="ECO:0000256" key="6">
    <source>
        <dbReference type="ARBA" id="ARBA00023211"/>
    </source>
</evidence>
<dbReference type="PRINTS" id="PR00114">
    <property type="entry name" value="STPHPHTASE"/>
</dbReference>
<dbReference type="Gene3D" id="6.10.250.2910">
    <property type="match status" value="1"/>
</dbReference>